<dbReference type="GeneID" id="85477601"/>
<sequence>MADFSQEELKLFATEVNGEVSDRPMCGIIDVKIRGFYQTIDNGHWNTAAEYLREDAKLVADLAMPGSIHENTNSVVDYYRARYYRLKRTVIKLLVIDRGRATCSLESFWLVDKHRCDVPAMKATTLMRQREVCVIDLDENHLIKRIEYRDTSERISVTKGSRKKMNHAVAESEKDVVVMMEHFGY</sequence>
<dbReference type="RefSeq" id="XP_060441867.1">
    <property type="nucleotide sequence ID" value="XM_060592739.1"/>
</dbReference>
<accession>A0AAI9ZJQ6</accession>
<comment type="caution">
    <text evidence="1">The sequence shown here is derived from an EMBL/GenBank/DDBJ whole genome shotgun (WGS) entry which is preliminary data.</text>
</comment>
<reference evidence="1" key="1">
    <citation type="submission" date="2021-06" db="EMBL/GenBank/DDBJ databases">
        <title>Comparative genomics, transcriptomics and evolutionary studies reveal genomic signatures of adaptation to plant cell wall in hemibiotrophic fungi.</title>
        <authorList>
            <consortium name="DOE Joint Genome Institute"/>
            <person name="Baroncelli R."/>
            <person name="Diaz J.F."/>
            <person name="Benocci T."/>
            <person name="Peng M."/>
            <person name="Battaglia E."/>
            <person name="Haridas S."/>
            <person name="Andreopoulos W."/>
            <person name="Labutti K."/>
            <person name="Pangilinan J."/>
            <person name="Floch G.L."/>
            <person name="Makela M.R."/>
            <person name="Henrissat B."/>
            <person name="Grigoriev I.V."/>
            <person name="Crouch J.A."/>
            <person name="De Vries R.P."/>
            <person name="Sukno S.A."/>
            <person name="Thon M.R."/>
        </authorList>
    </citation>
    <scope>NUCLEOTIDE SEQUENCE</scope>
    <source>
        <strain evidence="1">CBS 102054</strain>
    </source>
</reference>
<gene>
    <name evidence="1" type="ORF">BDP81DRAFT_452366</name>
</gene>
<dbReference type="EMBL" id="JAHMHQ010000018">
    <property type="protein sequence ID" value="KAK1633260.1"/>
    <property type="molecule type" value="Genomic_DNA"/>
</dbReference>
<proteinExistence type="predicted"/>
<keyword evidence="2" id="KW-1185">Reference proteome</keyword>
<evidence type="ECO:0000313" key="2">
    <source>
        <dbReference type="Proteomes" id="UP001243989"/>
    </source>
</evidence>
<dbReference type="Proteomes" id="UP001243989">
    <property type="component" value="Unassembled WGS sequence"/>
</dbReference>
<protein>
    <submittedName>
        <fullName evidence="1">Uncharacterized protein</fullName>
    </submittedName>
</protein>
<dbReference type="AlphaFoldDB" id="A0AAI9ZJQ6"/>
<name>A0AAI9ZJQ6_9PEZI</name>
<evidence type="ECO:0000313" key="1">
    <source>
        <dbReference type="EMBL" id="KAK1633260.1"/>
    </source>
</evidence>
<organism evidence="1 2">
    <name type="scientific">Colletotrichum phormii</name>
    <dbReference type="NCBI Taxonomy" id="359342"/>
    <lineage>
        <taxon>Eukaryota</taxon>
        <taxon>Fungi</taxon>
        <taxon>Dikarya</taxon>
        <taxon>Ascomycota</taxon>
        <taxon>Pezizomycotina</taxon>
        <taxon>Sordariomycetes</taxon>
        <taxon>Hypocreomycetidae</taxon>
        <taxon>Glomerellales</taxon>
        <taxon>Glomerellaceae</taxon>
        <taxon>Colletotrichum</taxon>
        <taxon>Colletotrichum acutatum species complex</taxon>
    </lineage>
</organism>